<protein>
    <submittedName>
        <fullName evidence="2">Uncharacterized protein LOC115729896</fullName>
    </submittedName>
</protein>
<dbReference type="OrthoDB" id="777193at2759"/>
<keyword evidence="1" id="KW-1185">Reference proteome</keyword>
<evidence type="ECO:0000313" key="1">
    <source>
        <dbReference type="Proteomes" id="UP000827889"/>
    </source>
</evidence>
<evidence type="ECO:0000313" key="2">
    <source>
        <dbReference type="RefSeq" id="XP_030516389.1"/>
    </source>
</evidence>
<sequence length="328" mass="36172">MEMEEAEGSFPFPTYECGFYVQSPSTVSHAYYSNHERLSTSFPGHPNPTQQAISSSAYTLSRHSSRASNYSSAILPQHRDDPVVSDNAEKRLIAFNGDMGGGDDKEDDDEQVSFQEKVKWWRYLSFGYNPSSNGWILLQISWRMMVSLGVALLVFFLATKPPKPDVSVKVDGIPNFVLGEGVDDTGVSTKILSCNISMRLWVDNKSKLFGLHIQPPIIHLYFGRLPLAIARHGGELYAGSGGTTSFGMYVGTRNKAMYGAGRSMQDMLEGSKGGLALRVGVRLRSTIRVVEGLVHVRFHHQAHCSVLLSKADDAQTFHSTCMLVPTVS</sequence>
<organism evidence="1 2">
    <name type="scientific">Rhodamnia argentea</name>
    <dbReference type="NCBI Taxonomy" id="178133"/>
    <lineage>
        <taxon>Eukaryota</taxon>
        <taxon>Viridiplantae</taxon>
        <taxon>Streptophyta</taxon>
        <taxon>Embryophyta</taxon>
        <taxon>Tracheophyta</taxon>
        <taxon>Spermatophyta</taxon>
        <taxon>Magnoliopsida</taxon>
        <taxon>eudicotyledons</taxon>
        <taxon>Gunneridae</taxon>
        <taxon>Pentapetalae</taxon>
        <taxon>rosids</taxon>
        <taxon>malvids</taxon>
        <taxon>Myrtales</taxon>
        <taxon>Myrtaceae</taxon>
        <taxon>Myrtoideae</taxon>
        <taxon>Myrteae</taxon>
        <taxon>Australasian group</taxon>
        <taxon>Rhodamnia</taxon>
    </lineage>
</organism>
<dbReference type="AlphaFoldDB" id="A0A8B8N2U8"/>
<name>A0A8B8N2U8_9MYRT</name>
<dbReference type="InterPro" id="IPR055276">
    <property type="entry name" value="NHL41-like"/>
</dbReference>
<dbReference type="KEGG" id="rarg:115729896"/>
<dbReference type="PANTHER" id="PTHR48436">
    <property type="entry name" value="2, PUTATIVE-RELATED"/>
    <property type="match status" value="1"/>
</dbReference>
<accession>A0A8B8N2U8</accession>
<dbReference type="RefSeq" id="XP_030516389.1">
    <property type="nucleotide sequence ID" value="XM_030660529.2"/>
</dbReference>
<dbReference type="Proteomes" id="UP000827889">
    <property type="component" value="Chromosome 8"/>
</dbReference>
<dbReference type="PANTHER" id="PTHR48436:SF1">
    <property type="entry name" value="2, PUTATIVE-RELATED"/>
    <property type="match status" value="1"/>
</dbReference>
<gene>
    <name evidence="2" type="primary">LOC115729896</name>
</gene>
<proteinExistence type="predicted"/>
<reference evidence="2" key="1">
    <citation type="submission" date="2025-08" db="UniProtKB">
        <authorList>
            <consortium name="RefSeq"/>
        </authorList>
    </citation>
    <scope>IDENTIFICATION</scope>
    <source>
        <tissue evidence="2">Leaf</tissue>
    </source>
</reference>